<evidence type="ECO:0008006" key="4">
    <source>
        <dbReference type="Google" id="ProtNLM"/>
    </source>
</evidence>
<reference evidence="2 3" key="1">
    <citation type="submission" date="2020-03" db="EMBL/GenBank/DDBJ databases">
        <title>Draft Genome Sequence of 2-Methylisoborneol Producing Pseudanabaena yagii Strain GIHE-NHR1 Isolated from North Han River in South Korea.</title>
        <authorList>
            <person name="Jeong J."/>
        </authorList>
    </citation>
    <scope>NUCLEOTIDE SEQUENCE [LARGE SCALE GENOMIC DNA]</scope>
    <source>
        <strain evidence="2 3">GIHE-NHR1</strain>
    </source>
</reference>
<dbReference type="EMBL" id="JAAVJL010000001">
    <property type="protein sequence ID" value="NMF58857.1"/>
    <property type="molecule type" value="Genomic_DNA"/>
</dbReference>
<dbReference type="Gene3D" id="3.30.450.20">
    <property type="entry name" value="PAS domain"/>
    <property type="match status" value="1"/>
</dbReference>
<comment type="caution">
    <text evidence="2">The sequence shown here is derived from an EMBL/GenBank/DDBJ whole genome shotgun (WGS) entry which is preliminary data.</text>
</comment>
<name>A0ABX1LYA7_9CYAN</name>
<protein>
    <recommendedName>
        <fullName evidence="4">Cache domain-containing protein</fullName>
    </recommendedName>
</protein>
<proteinExistence type="predicted"/>
<feature type="transmembrane region" description="Helical" evidence="1">
    <location>
        <begin position="21"/>
        <end position="47"/>
    </location>
</feature>
<evidence type="ECO:0000313" key="3">
    <source>
        <dbReference type="Proteomes" id="UP000738376"/>
    </source>
</evidence>
<accession>A0ABX1LYA7</accession>
<evidence type="ECO:0000313" key="2">
    <source>
        <dbReference type="EMBL" id="NMF58857.1"/>
    </source>
</evidence>
<gene>
    <name evidence="2" type="ORF">HC246_12680</name>
</gene>
<keyword evidence="1" id="KW-1133">Transmembrane helix</keyword>
<organism evidence="2 3">
    <name type="scientific">Pseudanabaena yagii GIHE-NHR1</name>
    <dbReference type="NCBI Taxonomy" id="2722753"/>
    <lineage>
        <taxon>Bacteria</taxon>
        <taxon>Bacillati</taxon>
        <taxon>Cyanobacteriota</taxon>
        <taxon>Cyanophyceae</taxon>
        <taxon>Pseudanabaenales</taxon>
        <taxon>Pseudanabaenaceae</taxon>
        <taxon>Pseudanabaena</taxon>
        <taxon>Pseudanabaena yagii</taxon>
    </lineage>
</organism>
<sequence length="294" mass="33399">MNDHNLKSKNKLNQSSRTGFLSIPLRSLIVIPFVLQTFVAVGLTAWLSLRNGREAVNNVASQLRTEASNNIENQFNHYFEQLYSLFDLVVADLANEEGYFDDLSSLDKYLLNLVNIAPSGLWQVGKPNGDFILYQKLEDGQNIVKIRDQTTIPNRFVYKLNPQGQRTDLIAKEKFDPRDRPWYKQAINNTKASWTQIFSLARSQKPALGLSLSQALYRNANQQDLLAVISVTLDLENLTRVIKDKDLQITRNSEVFAIERETEDLLASSKISQPFIIKGNKAIKIQAAILIMKN</sequence>
<dbReference type="RefSeq" id="WP_169363703.1">
    <property type="nucleotide sequence ID" value="NZ_JAAVJL010000001.1"/>
</dbReference>
<dbReference type="Proteomes" id="UP000738376">
    <property type="component" value="Unassembled WGS sequence"/>
</dbReference>
<evidence type="ECO:0000256" key="1">
    <source>
        <dbReference type="SAM" id="Phobius"/>
    </source>
</evidence>
<keyword evidence="3" id="KW-1185">Reference proteome</keyword>
<keyword evidence="1" id="KW-0472">Membrane</keyword>
<keyword evidence="1" id="KW-0812">Transmembrane</keyword>